<evidence type="ECO:0000256" key="2">
    <source>
        <dbReference type="ARBA" id="ARBA00004665"/>
    </source>
</evidence>
<evidence type="ECO:0000256" key="1">
    <source>
        <dbReference type="ARBA" id="ARBA00001946"/>
    </source>
</evidence>
<dbReference type="FunFam" id="3.30.70.270:FF:000001">
    <property type="entry name" value="Diguanylate cyclase domain protein"/>
    <property type="match status" value="1"/>
</dbReference>
<feature type="domain" description="PAS" evidence="7">
    <location>
        <begin position="790"/>
        <end position="829"/>
    </location>
</feature>
<dbReference type="RefSeq" id="WP_123422596.1">
    <property type="nucleotide sequence ID" value="NZ_RJUL01000012.1"/>
</dbReference>
<dbReference type="Gene3D" id="3.30.70.270">
    <property type="match status" value="1"/>
</dbReference>
<feature type="signal peptide" evidence="6">
    <location>
        <begin position="1"/>
        <end position="20"/>
    </location>
</feature>
<dbReference type="InterPro" id="IPR035919">
    <property type="entry name" value="EAL_sf"/>
</dbReference>
<dbReference type="SUPFAM" id="SSF55073">
    <property type="entry name" value="Nucleotide cyclase"/>
    <property type="match status" value="1"/>
</dbReference>
<dbReference type="SMART" id="SM00267">
    <property type="entry name" value="GGDEF"/>
    <property type="match status" value="1"/>
</dbReference>
<dbReference type="SUPFAM" id="SSF55785">
    <property type="entry name" value="PYP-like sensor domain (PAS domain)"/>
    <property type="match status" value="2"/>
</dbReference>
<dbReference type="Gene3D" id="2.130.10.10">
    <property type="entry name" value="YVTN repeat-like/Quinoprotein amine dehydrogenase"/>
    <property type="match status" value="2"/>
</dbReference>
<comment type="caution">
    <text evidence="11">The sequence shown here is derived from an EMBL/GenBank/DDBJ whole genome shotgun (WGS) entry which is preliminary data.</text>
</comment>
<dbReference type="FunFam" id="3.20.20.450:FF:000001">
    <property type="entry name" value="Cyclic di-GMP phosphodiesterase yahA"/>
    <property type="match status" value="1"/>
</dbReference>
<sequence length="1435" mass="161639">MITLLLRLFLLWLLSLPSWATPLLAPPYLPPQVLDVRSGLSQNTVEAIYRDHNGFLWFATQDGLNRYDGTQIKRFYAEADSSANPYGLASNHLTALTGDNENQLWLGTANGDLQRFDGKLFRSYQTPWQHQYISHLASVGHQLAVANDLGLWLLDLGSQQWQKVLDGKVKDLAASGNALWVLTADGRLFELEDSQLTLKLTRPDLQALTLDPKGMLWLAGDGQLWHYTDSGLIQVLQWASFAEHPALKLMADGKGHFYLALKRRGLMWLDPYHQKAEQLLQGTQHNLVDWPRTLYVDADNQLWVGTFSRGVIHLPGHDGAIRYFSHGEPQANQNNVRSLLKDAQGLWIGTMGNGLWRIDNQGQYHNYNAELARLTGQSPTRFLLVVTALAKDSQGDLWIGTNQGLIRYDNQQQWQWFSTEQGLSDPLIWSLLWHNGQLLVGTEKGLDAFNGETFSHRDSQAQFYALAEHQGVVMAATGKGFCRLEPRARCWGKPQITGRGRGLLSDGNNGWWVGTQKGLVHLGAQDQLTLYQKQPGLEDDTIYAVAQDSENQLWLSTNRGLVLFNPSQGRFSAPPIDQFILEYNGNAVFKDGNGLLYFGGVNGLAEIQFGANNNLGAHYALQWVGASVNGQPHNLNSDEVLVLPPDISRLSLSFADLDFGHGNNQYLYQLDGPWQPLGMGKEVVFTHLTPGHYQLKLRRLGDPQPPLLLNLEVLEPWYLQPVNLLWEILLLALLVAWLWYRWWLRRERGIALRRALADSEQRLRLAMVASGYGVWDWDWQTQAVVRTGLDFLGYQDGEIAPNRRGLSQLVNPEDQPKIIAAIKRHLKGQDDHYHCIYRLRHAKGHWLWVQDRGRVVARDDNGKVLRMAGTHRDISAERAQERQLQLSDLVTRAMSEGVVVTNERLDIINTNPAVETHLATPTETLLALKPWRFLPKTTRLGLLRKIRGALKDQGSWAGELRIQDGHGQLKLLETEIHWAQDQAQGANLVVLFSDITQRKAAEEELRYLANFDPLTGLPNRTLFRDRLGHAMTRANRTAQQVALLFLDLDHFKHVNDSLGHELGDRLLKEVAQRLLHAVRSYDTVARLGGDEFIIIMEDVKETLTTTLVAEKVMQALEPPVVLAGHRVSVTPSIGIALYPQDSTDPNTLLRYADTAMYHAKARGRGNFQYYTNTMNAAAQRRLALEHGLRQALEEGGLSLRYQPRIRLGNNLVAGVEALCRWHHPELGEIPPSDFIPLAEETGLISALGQWVLREALTQQKVWRQQGIILQMAVNLSARQFQDHDLPGQVTQLLRDLDLPPDALELELTESMLLSNKDNAAKQIARLRHSGIRVALDDFGTGYSALSYLTELRFDILKLDRSFVAKLPQEKEPVAIIKAVVELAHSLNMQVVAEGIETDAQLNCLRALDCDEGQGYHFARPLTAGELEHWLGHWLG</sequence>
<dbReference type="InterPro" id="IPR043128">
    <property type="entry name" value="Rev_trsase/Diguanyl_cyclase"/>
</dbReference>
<dbReference type="SMART" id="SM00052">
    <property type="entry name" value="EAL"/>
    <property type="match status" value="1"/>
</dbReference>
<comment type="catalytic activity">
    <reaction evidence="5">
        <text>3',3'-c-di-GMP + H2O = 5'-phosphoguanylyl(3'-&gt;5')guanosine + H(+)</text>
        <dbReference type="Rhea" id="RHEA:24902"/>
        <dbReference type="ChEBI" id="CHEBI:15377"/>
        <dbReference type="ChEBI" id="CHEBI:15378"/>
        <dbReference type="ChEBI" id="CHEBI:58754"/>
        <dbReference type="ChEBI" id="CHEBI:58805"/>
        <dbReference type="EC" id="3.1.4.52"/>
    </reaction>
    <physiologicalReaction direction="left-to-right" evidence="5">
        <dbReference type="Rhea" id="RHEA:24903"/>
    </physiologicalReaction>
</comment>
<evidence type="ECO:0000256" key="4">
    <source>
        <dbReference type="ARBA" id="ARBA00034247"/>
    </source>
</evidence>
<dbReference type="InterPro" id="IPR001633">
    <property type="entry name" value="EAL_dom"/>
</dbReference>
<dbReference type="InterPro" id="IPR001610">
    <property type="entry name" value="PAC"/>
</dbReference>
<dbReference type="InterPro" id="IPR011110">
    <property type="entry name" value="Reg_prop"/>
</dbReference>
<dbReference type="NCBIfam" id="TIGR00254">
    <property type="entry name" value="GGDEF"/>
    <property type="match status" value="1"/>
</dbReference>
<feature type="domain" description="GGDEF" evidence="10">
    <location>
        <begin position="1039"/>
        <end position="1172"/>
    </location>
</feature>
<dbReference type="PROSITE" id="PS50112">
    <property type="entry name" value="PAS"/>
    <property type="match status" value="1"/>
</dbReference>
<dbReference type="CDD" id="cd00130">
    <property type="entry name" value="PAS"/>
    <property type="match status" value="2"/>
</dbReference>
<keyword evidence="12" id="KW-1185">Reference proteome</keyword>
<dbReference type="Proteomes" id="UP000268033">
    <property type="component" value="Unassembled WGS sequence"/>
</dbReference>
<dbReference type="EMBL" id="RJUL01000012">
    <property type="protein sequence ID" value="ROQ19187.1"/>
    <property type="molecule type" value="Genomic_DNA"/>
</dbReference>
<keyword evidence="6" id="KW-0732">Signal</keyword>
<dbReference type="Pfam" id="PF08447">
    <property type="entry name" value="PAS_3"/>
    <property type="match status" value="1"/>
</dbReference>
<evidence type="ECO:0000256" key="6">
    <source>
        <dbReference type="SAM" id="SignalP"/>
    </source>
</evidence>
<dbReference type="InterPro" id="IPR000700">
    <property type="entry name" value="PAS-assoc_C"/>
</dbReference>
<evidence type="ECO:0000313" key="12">
    <source>
        <dbReference type="Proteomes" id="UP000268033"/>
    </source>
</evidence>
<evidence type="ECO:0000259" key="7">
    <source>
        <dbReference type="PROSITE" id="PS50112"/>
    </source>
</evidence>
<dbReference type="PROSITE" id="PS50113">
    <property type="entry name" value="PAC"/>
    <property type="match status" value="1"/>
</dbReference>
<evidence type="ECO:0000256" key="5">
    <source>
        <dbReference type="ARBA" id="ARBA00051114"/>
    </source>
</evidence>
<dbReference type="STRING" id="584787.GCA_001247655_00793"/>
<dbReference type="GO" id="GO:0052621">
    <property type="term" value="F:diguanylate cyclase activity"/>
    <property type="evidence" value="ECO:0007669"/>
    <property type="project" value="UniProtKB-EC"/>
</dbReference>
<comment type="cofactor">
    <cofactor evidence="1">
        <name>Mg(2+)</name>
        <dbReference type="ChEBI" id="CHEBI:18420"/>
    </cofactor>
</comment>
<dbReference type="InterPro" id="IPR013655">
    <property type="entry name" value="PAS_fold_3"/>
</dbReference>
<evidence type="ECO:0000259" key="10">
    <source>
        <dbReference type="PROSITE" id="PS50887"/>
    </source>
</evidence>
<keyword evidence="3" id="KW-0973">c-di-GMP</keyword>
<dbReference type="InterPro" id="IPR015943">
    <property type="entry name" value="WD40/YVTN_repeat-like_dom_sf"/>
</dbReference>
<dbReference type="SUPFAM" id="SSF50998">
    <property type="entry name" value="Quinoprotein alcohol dehydrogenase-like"/>
    <property type="match status" value="1"/>
</dbReference>
<dbReference type="Gene3D" id="2.60.40.10">
    <property type="entry name" value="Immunoglobulins"/>
    <property type="match status" value="1"/>
</dbReference>
<dbReference type="InterPro" id="IPR000160">
    <property type="entry name" value="GGDEF_dom"/>
</dbReference>
<accession>A0A3N1NW48</accession>
<comment type="pathway">
    <text evidence="2">Purine metabolism; 3',5'-cyclic di-GMP biosynthesis.</text>
</comment>
<dbReference type="Pfam" id="PF00990">
    <property type="entry name" value="GGDEF"/>
    <property type="match status" value="1"/>
</dbReference>
<dbReference type="SUPFAM" id="SSF141868">
    <property type="entry name" value="EAL domain-like"/>
    <property type="match status" value="1"/>
</dbReference>
<evidence type="ECO:0000259" key="8">
    <source>
        <dbReference type="PROSITE" id="PS50113"/>
    </source>
</evidence>
<feature type="domain" description="EAL" evidence="9">
    <location>
        <begin position="1181"/>
        <end position="1434"/>
    </location>
</feature>
<dbReference type="InterPro" id="IPR000014">
    <property type="entry name" value="PAS"/>
</dbReference>
<dbReference type="CDD" id="cd01948">
    <property type="entry name" value="EAL"/>
    <property type="match status" value="1"/>
</dbReference>
<dbReference type="Gene3D" id="3.30.450.20">
    <property type="entry name" value="PAS domain"/>
    <property type="match status" value="2"/>
</dbReference>
<dbReference type="InterPro" id="IPR052155">
    <property type="entry name" value="Biofilm_reg_signaling"/>
</dbReference>
<evidence type="ECO:0000256" key="3">
    <source>
        <dbReference type="ARBA" id="ARBA00022636"/>
    </source>
</evidence>
<dbReference type="InterPro" id="IPR029787">
    <property type="entry name" value="Nucleotide_cyclase"/>
</dbReference>
<name>A0A3N1NW48_9GAMM</name>
<proteinExistence type="predicted"/>
<dbReference type="GO" id="GO:0071732">
    <property type="term" value="P:cellular response to nitric oxide"/>
    <property type="evidence" value="ECO:0007669"/>
    <property type="project" value="UniProtKB-ARBA"/>
</dbReference>
<dbReference type="CDD" id="cd01949">
    <property type="entry name" value="GGDEF"/>
    <property type="match status" value="1"/>
</dbReference>
<evidence type="ECO:0000313" key="11">
    <source>
        <dbReference type="EMBL" id="ROQ19187.1"/>
    </source>
</evidence>
<comment type="catalytic activity">
    <reaction evidence="4">
        <text>2 GTP = 3',3'-c-di-GMP + 2 diphosphate</text>
        <dbReference type="Rhea" id="RHEA:24898"/>
        <dbReference type="ChEBI" id="CHEBI:33019"/>
        <dbReference type="ChEBI" id="CHEBI:37565"/>
        <dbReference type="ChEBI" id="CHEBI:58805"/>
        <dbReference type="EC" id="2.7.7.65"/>
    </reaction>
</comment>
<gene>
    <name evidence="11" type="ORF">EDC28_112110</name>
</gene>
<dbReference type="Pfam" id="PF13426">
    <property type="entry name" value="PAS_9"/>
    <property type="match status" value="1"/>
</dbReference>
<dbReference type="SUPFAM" id="SSF63829">
    <property type="entry name" value="Calcium-dependent phosphotriesterase"/>
    <property type="match status" value="2"/>
</dbReference>
<organism evidence="11 12">
    <name type="scientific">Gallaecimonas pentaromativorans</name>
    <dbReference type="NCBI Taxonomy" id="584787"/>
    <lineage>
        <taxon>Bacteria</taxon>
        <taxon>Pseudomonadati</taxon>
        <taxon>Pseudomonadota</taxon>
        <taxon>Gammaproteobacteria</taxon>
        <taxon>Enterobacterales</taxon>
        <taxon>Gallaecimonadaceae</taxon>
        <taxon>Gallaecimonas</taxon>
    </lineage>
</organism>
<feature type="chain" id="PRO_5018063340" evidence="6">
    <location>
        <begin position="21"/>
        <end position="1435"/>
    </location>
</feature>
<dbReference type="PANTHER" id="PTHR44757:SF2">
    <property type="entry name" value="BIOFILM ARCHITECTURE MAINTENANCE PROTEIN MBAA"/>
    <property type="match status" value="1"/>
</dbReference>
<dbReference type="SMART" id="SM00086">
    <property type="entry name" value="PAC"/>
    <property type="match status" value="2"/>
</dbReference>
<dbReference type="PROSITE" id="PS50887">
    <property type="entry name" value="GGDEF"/>
    <property type="match status" value="1"/>
</dbReference>
<dbReference type="NCBIfam" id="TIGR00229">
    <property type="entry name" value="sensory_box"/>
    <property type="match status" value="1"/>
</dbReference>
<protein>
    <submittedName>
        <fullName evidence="11">PAS domain S-box-containing protein/diguanylate cyclase (GGDEF)-like protein</fullName>
    </submittedName>
</protein>
<dbReference type="InterPro" id="IPR035965">
    <property type="entry name" value="PAS-like_dom_sf"/>
</dbReference>
<dbReference type="SMART" id="SM00091">
    <property type="entry name" value="PAS"/>
    <property type="match status" value="3"/>
</dbReference>
<dbReference type="InterPro" id="IPR013783">
    <property type="entry name" value="Ig-like_fold"/>
</dbReference>
<dbReference type="InterPro" id="IPR011047">
    <property type="entry name" value="Quinoprotein_ADH-like_sf"/>
</dbReference>
<dbReference type="PROSITE" id="PS50883">
    <property type="entry name" value="EAL"/>
    <property type="match status" value="1"/>
</dbReference>
<dbReference type="GO" id="GO:0071111">
    <property type="term" value="F:cyclic-guanylate-specific phosphodiesterase activity"/>
    <property type="evidence" value="ECO:0007669"/>
    <property type="project" value="UniProtKB-EC"/>
</dbReference>
<dbReference type="Pfam" id="PF07494">
    <property type="entry name" value="Reg_prop"/>
    <property type="match status" value="4"/>
</dbReference>
<dbReference type="PANTHER" id="PTHR44757">
    <property type="entry name" value="DIGUANYLATE CYCLASE DGCP"/>
    <property type="match status" value="1"/>
</dbReference>
<reference evidence="11 12" key="1">
    <citation type="submission" date="2018-11" db="EMBL/GenBank/DDBJ databases">
        <title>Genomic Encyclopedia of Type Strains, Phase IV (KMG-IV): sequencing the most valuable type-strain genomes for metagenomic binning, comparative biology and taxonomic classification.</title>
        <authorList>
            <person name="Goeker M."/>
        </authorList>
    </citation>
    <scope>NUCLEOTIDE SEQUENCE [LARGE SCALE GENOMIC DNA]</scope>
    <source>
        <strain evidence="11 12">DSM 21945</strain>
    </source>
</reference>
<feature type="domain" description="PAC" evidence="8">
    <location>
        <begin position="833"/>
        <end position="886"/>
    </location>
</feature>
<evidence type="ECO:0000259" key="9">
    <source>
        <dbReference type="PROSITE" id="PS50883"/>
    </source>
</evidence>
<dbReference type="Pfam" id="PF00563">
    <property type="entry name" value="EAL"/>
    <property type="match status" value="1"/>
</dbReference>
<dbReference type="Gene3D" id="3.20.20.450">
    <property type="entry name" value="EAL domain"/>
    <property type="match status" value="1"/>
</dbReference>